<dbReference type="EMBL" id="JARFYN010000002">
    <property type="protein sequence ID" value="MDL2404358.1"/>
    <property type="molecule type" value="Genomic_DNA"/>
</dbReference>
<name>A0ABT7K8S7_9HYPH</name>
<evidence type="ECO:0008006" key="3">
    <source>
        <dbReference type="Google" id="ProtNLM"/>
    </source>
</evidence>
<proteinExistence type="predicted"/>
<organism evidence="1 2">
    <name type="scientific">Rhizobium calliandrae</name>
    <dbReference type="NCBI Taxonomy" id="1312182"/>
    <lineage>
        <taxon>Bacteria</taxon>
        <taxon>Pseudomonadati</taxon>
        <taxon>Pseudomonadota</taxon>
        <taxon>Alphaproteobacteria</taxon>
        <taxon>Hyphomicrobiales</taxon>
        <taxon>Rhizobiaceae</taxon>
        <taxon>Rhizobium/Agrobacterium group</taxon>
        <taxon>Rhizobium</taxon>
    </lineage>
</organism>
<dbReference type="Proteomes" id="UP001172630">
    <property type="component" value="Unassembled WGS sequence"/>
</dbReference>
<comment type="caution">
    <text evidence="1">The sequence shown here is derived from an EMBL/GenBank/DDBJ whole genome shotgun (WGS) entry which is preliminary data.</text>
</comment>
<reference evidence="1" key="1">
    <citation type="submission" date="2023-06" db="EMBL/GenBank/DDBJ databases">
        <title>Phylogenetic Diversity of Rhizobium strains.</title>
        <authorList>
            <person name="Moura F.T."/>
            <person name="Helene L.C.F."/>
            <person name="Hungria M."/>
        </authorList>
    </citation>
    <scope>NUCLEOTIDE SEQUENCE</scope>
    <source>
        <strain evidence="1">CCGE524</strain>
    </source>
</reference>
<evidence type="ECO:0000313" key="1">
    <source>
        <dbReference type="EMBL" id="MDL2404358.1"/>
    </source>
</evidence>
<evidence type="ECO:0000313" key="2">
    <source>
        <dbReference type="Proteomes" id="UP001172630"/>
    </source>
</evidence>
<dbReference type="RefSeq" id="WP_285877319.1">
    <property type="nucleotide sequence ID" value="NZ_JARFYN010000002.1"/>
</dbReference>
<protein>
    <recommendedName>
        <fullName evidence="3">Type II toxin-antitoxin system RelE/ParE family toxin</fullName>
    </recommendedName>
</protein>
<gene>
    <name evidence="1" type="ORF">PY650_01540</name>
</gene>
<keyword evidence="2" id="KW-1185">Reference proteome</keyword>
<accession>A0ABT7K8S7</accession>
<sequence>MERQTVQCRSEAVENLVDIAACVLQQSQNIQTSEGYVDRICRRREKFGDALFGGVAATIGAWNSHGRLREEHRYVILYIVEGSAVCITDILSGSCDYETLLTRP</sequence>